<gene>
    <name evidence="1" type="ORF">FAZ78_12410</name>
</gene>
<dbReference type="Proteomes" id="UP000306340">
    <property type="component" value="Unassembled WGS sequence"/>
</dbReference>
<evidence type="ECO:0008006" key="3">
    <source>
        <dbReference type="Google" id="ProtNLM"/>
    </source>
</evidence>
<dbReference type="AlphaFoldDB" id="A0A4U0YWX6"/>
<accession>A0A4U0YWX6</accession>
<sequence length="67" mass="7347">MLNGKGLIRVDGLPDDTGSRSRHYAIFAALKAYTDMRNVEIVTRPTRRDAIRQLMQSVGSGATLIDG</sequence>
<evidence type="ECO:0000313" key="1">
    <source>
        <dbReference type="EMBL" id="TKA96258.1"/>
    </source>
</evidence>
<dbReference type="RefSeq" id="WP_136792829.1">
    <property type="nucleotide sequence ID" value="NZ_SWAU01000109.1"/>
</dbReference>
<protein>
    <recommendedName>
        <fullName evidence="3">3-phosphoshikimate 1-carboxyvinyltransferase</fullName>
    </recommendedName>
</protein>
<dbReference type="EMBL" id="SWAU01000109">
    <property type="protein sequence ID" value="TKA96258.1"/>
    <property type="molecule type" value="Genomic_DNA"/>
</dbReference>
<name>A0A4U0YWX6_9RHOB</name>
<organism evidence="1 2">
    <name type="scientific">Cereibacter changlensis</name>
    <dbReference type="NCBI Taxonomy" id="402884"/>
    <lineage>
        <taxon>Bacteria</taxon>
        <taxon>Pseudomonadati</taxon>
        <taxon>Pseudomonadota</taxon>
        <taxon>Alphaproteobacteria</taxon>
        <taxon>Rhodobacterales</taxon>
        <taxon>Paracoccaceae</taxon>
        <taxon>Cereibacter</taxon>
    </lineage>
</organism>
<proteinExistence type="predicted"/>
<evidence type="ECO:0000313" key="2">
    <source>
        <dbReference type="Proteomes" id="UP000306340"/>
    </source>
</evidence>
<reference evidence="1 2" key="1">
    <citation type="submission" date="2019-04" db="EMBL/GenBank/DDBJ databases">
        <title>Crypto-aerobic microbial life in anoxic (sulfidic) marine sediments.</title>
        <authorList>
            <person name="Bhattacharya S."/>
            <person name="Roy C."/>
            <person name="Mondal N."/>
            <person name="Sarkar J."/>
            <person name="Mandal S."/>
            <person name="Rameez M.J."/>
            <person name="Ghosh W."/>
        </authorList>
    </citation>
    <scope>NUCLEOTIDE SEQUENCE [LARGE SCALE GENOMIC DNA]</scope>
    <source>
        <strain evidence="1 2">SBBC</strain>
    </source>
</reference>
<comment type="caution">
    <text evidence="1">The sequence shown here is derived from an EMBL/GenBank/DDBJ whole genome shotgun (WGS) entry which is preliminary data.</text>
</comment>